<name>A0ABW6M9F8_9ACTN</name>
<dbReference type="EMBL" id="JBIAHM010000011">
    <property type="protein sequence ID" value="MFE9602770.1"/>
    <property type="molecule type" value="Genomic_DNA"/>
</dbReference>
<dbReference type="RefSeq" id="WP_388110884.1">
    <property type="nucleotide sequence ID" value="NZ_JBIAHM010000011.1"/>
</dbReference>
<evidence type="ECO:0000313" key="2">
    <source>
        <dbReference type="EMBL" id="MFE9602770.1"/>
    </source>
</evidence>
<comment type="caution">
    <text evidence="2">The sequence shown here is derived from an EMBL/GenBank/DDBJ whole genome shotgun (WGS) entry which is preliminary data.</text>
</comment>
<sequence length="91" mass="9216">MRAGILKAARRRAAFGRAAQIGASPALLGHAPLDVRAVLLDQVRDVGGPLLAAAVATLPHGFAALAVLLAAGTAWHRLAYDAGRLGRGCGV</sequence>
<evidence type="ECO:0000313" key="3">
    <source>
        <dbReference type="Proteomes" id="UP001601303"/>
    </source>
</evidence>
<organism evidence="2 3">
    <name type="scientific">Streptomyces hokutonensis</name>
    <dbReference type="NCBI Taxonomy" id="1306990"/>
    <lineage>
        <taxon>Bacteria</taxon>
        <taxon>Bacillati</taxon>
        <taxon>Actinomycetota</taxon>
        <taxon>Actinomycetes</taxon>
        <taxon>Kitasatosporales</taxon>
        <taxon>Streptomycetaceae</taxon>
        <taxon>Streptomyces</taxon>
    </lineage>
</organism>
<keyword evidence="1" id="KW-1133">Transmembrane helix</keyword>
<proteinExistence type="predicted"/>
<evidence type="ECO:0000256" key="1">
    <source>
        <dbReference type="SAM" id="Phobius"/>
    </source>
</evidence>
<feature type="transmembrane region" description="Helical" evidence="1">
    <location>
        <begin position="50"/>
        <end position="75"/>
    </location>
</feature>
<gene>
    <name evidence="2" type="ORF">ACFYNQ_29930</name>
</gene>
<protein>
    <submittedName>
        <fullName evidence="2">Uncharacterized protein</fullName>
    </submittedName>
</protein>
<reference evidence="2 3" key="1">
    <citation type="submission" date="2024-10" db="EMBL/GenBank/DDBJ databases">
        <title>The Natural Products Discovery Center: Release of the First 8490 Sequenced Strains for Exploring Actinobacteria Biosynthetic Diversity.</title>
        <authorList>
            <person name="Kalkreuter E."/>
            <person name="Kautsar S.A."/>
            <person name="Yang D."/>
            <person name="Bader C.D."/>
            <person name="Teijaro C.N."/>
            <person name="Fluegel L."/>
            <person name="Davis C.M."/>
            <person name="Simpson J.R."/>
            <person name="Lauterbach L."/>
            <person name="Steele A.D."/>
            <person name="Gui C."/>
            <person name="Meng S."/>
            <person name="Li G."/>
            <person name="Viehrig K."/>
            <person name="Ye F."/>
            <person name="Su P."/>
            <person name="Kiefer A.F."/>
            <person name="Nichols A."/>
            <person name="Cepeda A.J."/>
            <person name="Yan W."/>
            <person name="Fan B."/>
            <person name="Jiang Y."/>
            <person name="Adhikari A."/>
            <person name="Zheng C.-J."/>
            <person name="Schuster L."/>
            <person name="Cowan T.M."/>
            <person name="Smanski M.J."/>
            <person name="Chevrette M.G."/>
            <person name="De Carvalho L.P.S."/>
            <person name="Shen B."/>
        </authorList>
    </citation>
    <scope>NUCLEOTIDE SEQUENCE [LARGE SCALE GENOMIC DNA]</scope>
    <source>
        <strain evidence="2 3">NPDC006488</strain>
    </source>
</reference>
<accession>A0ABW6M9F8</accession>
<keyword evidence="1" id="KW-0472">Membrane</keyword>
<dbReference type="Proteomes" id="UP001601303">
    <property type="component" value="Unassembled WGS sequence"/>
</dbReference>
<keyword evidence="1" id="KW-0812">Transmembrane</keyword>
<keyword evidence="3" id="KW-1185">Reference proteome</keyword>